<gene>
    <name evidence="1" type="ORF">AP20H10_12040</name>
</gene>
<dbReference type="GO" id="GO:0008168">
    <property type="term" value="F:methyltransferase activity"/>
    <property type="evidence" value="ECO:0007669"/>
    <property type="project" value="UniProtKB-KW"/>
</dbReference>
<reference evidence="1 2" key="1">
    <citation type="submission" date="2024-03" db="EMBL/GenBank/DDBJ databases">
        <title>Inconsistent identification of Apilactobacillus kunkeei-related strains obtained by well-developed overall genome related indices.</title>
        <authorList>
            <person name="Maeno S."/>
            <person name="Endo A."/>
        </authorList>
    </citation>
    <scope>NUCLEOTIDE SEQUENCE [LARGE SCALE GENOMIC DNA]</scope>
    <source>
        <strain evidence="1 2">20H-10</strain>
    </source>
</reference>
<dbReference type="Pfam" id="PF06962">
    <property type="entry name" value="rRNA_methylase"/>
    <property type="match status" value="1"/>
</dbReference>
<dbReference type="Gene3D" id="3.40.50.150">
    <property type="entry name" value="Vaccinia Virus protein VP39"/>
    <property type="match status" value="1"/>
</dbReference>
<comment type="caution">
    <text evidence="1">The sequence shown here is derived from an EMBL/GenBank/DDBJ whole genome shotgun (WGS) entry which is preliminary data.</text>
</comment>
<accession>A0ABP9ZJ69</accession>
<dbReference type="PANTHER" id="PTHR35276">
    <property type="entry name" value="S-ADENOSYL-L-METHIONINE-DEPENDENT METHYLTRANSFERASES SUPERFAMILY PROTEIN"/>
    <property type="match status" value="1"/>
</dbReference>
<keyword evidence="2" id="KW-1185">Reference proteome</keyword>
<dbReference type="InterPro" id="IPR010719">
    <property type="entry name" value="MnmM_MeTrfase"/>
</dbReference>
<proteinExistence type="predicted"/>
<dbReference type="EMBL" id="BAABVV010000037">
    <property type="protein sequence ID" value="GAA6114841.1"/>
    <property type="molecule type" value="Genomic_DNA"/>
</dbReference>
<dbReference type="RefSeq" id="WP_053949928.1">
    <property type="nucleotide sequence ID" value="NZ_BAABVV010000037.1"/>
</dbReference>
<protein>
    <submittedName>
        <fullName evidence="1">Class I SAM-dependent methyltransferase</fullName>
    </submittedName>
</protein>
<keyword evidence="1" id="KW-0808">Transferase</keyword>
<dbReference type="GO" id="GO:0032259">
    <property type="term" value="P:methylation"/>
    <property type="evidence" value="ECO:0007669"/>
    <property type="project" value="UniProtKB-KW"/>
</dbReference>
<sequence length="189" mass="20940">MKLEPSVTYSHTLLSNVVSENDIVVDGTVGKGNDTEFLARLVGNQGKVYGFDIQKEAIQKTQERINQNNLNNQVKLINDGHENISNYVNDNIQAAIFNLGYLPGGNKEVITLPETTLKAIQSSLSLLSIGGIVIIVLYYGHPGGEIEKEKVLSFVQSLNQKQYAVLKYEFINQINCPPILIAIQKNDNH</sequence>
<dbReference type="CDD" id="cd02440">
    <property type="entry name" value="AdoMet_MTases"/>
    <property type="match status" value="1"/>
</dbReference>
<evidence type="ECO:0000313" key="2">
    <source>
        <dbReference type="Proteomes" id="UP001438112"/>
    </source>
</evidence>
<organism evidence="1 2">
    <name type="scientific">Apilactobacillus apinorum</name>
    <dbReference type="NCBI Taxonomy" id="1218495"/>
    <lineage>
        <taxon>Bacteria</taxon>
        <taxon>Bacillati</taxon>
        <taxon>Bacillota</taxon>
        <taxon>Bacilli</taxon>
        <taxon>Lactobacillales</taxon>
        <taxon>Lactobacillaceae</taxon>
        <taxon>Apilactobacillus</taxon>
    </lineage>
</organism>
<dbReference type="Proteomes" id="UP001438112">
    <property type="component" value="Unassembled WGS sequence"/>
</dbReference>
<evidence type="ECO:0000313" key="1">
    <source>
        <dbReference type="EMBL" id="GAA6114841.1"/>
    </source>
</evidence>
<name>A0ABP9ZJ69_9LACO</name>
<dbReference type="SUPFAM" id="SSF53335">
    <property type="entry name" value="S-adenosyl-L-methionine-dependent methyltransferases"/>
    <property type="match status" value="1"/>
</dbReference>
<dbReference type="InterPro" id="IPR029063">
    <property type="entry name" value="SAM-dependent_MTases_sf"/>
</dbReference>
<keyword evidence="1" id="KW-0489">Methyltransferase</keyword>
<dbReference type="PANTHER" id="PTHR35276:SF1">
    <property type="entry name" value="TRNA (MNM(5)S(2)U34)-METHYLTRANSFERASE, CHLOROPLASTIC"/>
    <property type="match status" value="1"/>
</dbReference>